<accession>A0AAW2QIQ8</accession>
<dbReference type="AlphaFoldDB" id="A0AAW2QIQ8"/>
<dbReference type="PANTHER" id="PTHR31286:SF179">
    <property type="entry name" value="RNASE H TYPE-1 DOMAIN-CONTAINING PROTEIN"/>
    <property type="match status" value="1"/>
</dbReference>
<sequence>MNLQSAIRIWLYPDDSSRKDKASCPLVASIMSSAMGYMSMAAGGSSPPLRSYRDAIAGVAVRPPPPPVSFNTKSFRPMGTLTQDQGMKVLRFSGSVETSLWGRLMFDMYSLGLLLRRITLNFDLSPSGSLTDSPMRVFKWTPTFNPKLESPIIPVWVRLPELPLQFFDQEAIFSIARLLGMLLRTDVSIASLVRPSVAWVCVEVNMLEPLQTEIGFSFETEVVIQLVIYVRLPKYCGVCKHLGHDEIECYEKNKSKVCSCSYSGSREPSG</sequence>
<reference evidence="1" key="2">
    <citation type="journal article" date="2024" name="Plant">
        <title>Genomic evolution and insights into agronomic trait innovations of Sesamum species.</title>
        <authorList>
            <person name="Miao H."/>
            <person name="Wang L."/>
            <person name="Qu L."/>
            <person name="Liu H."/>
            <person name="Sun Y."/>
            <person name="Le M."/>
            <person name="Wang Q."/>
            <person name="Wei S."/>
            <person name="Zheng Y."/>
            <person name="Lin W."/>
            <person name="Duan Y."/>
            <person name="Cao H."/>
            <person name="Xiong S."/>
            <person name="Wang X."/>
            <person name="Wei L."/>
            <person name="Li C."/>
            <person name="Ma Q."/>
            <person name="Ju M."/>
            <person name="Zhao R."/>
            <person name="Li G."/>
            <person name="Mu C."/>
            <person name="Tian Q."/>
            <person name="Mei H."/>
            <person name="Zhang T."/>
            <person name="Gao T."/>
            <person name="Zhang H."/>
        </authorList>
    </citation>
    <scope>NUCLEOTIDE SEQUENCE</scope>
    <source>
        <strain evidence="1">G02</strain>
    </source>
</reference>
<dbReference type="PANTHER" id="PTHR31286">
    <property type="entry name" value="GLYCINE-RICH CELL WALL STRUCTURAL PROTEIN 1.8-LIKE"/>
    <property type="match status" value="1"/>
</dbReference>
<dbReference type="EMBL" id="JACGWJ010000015">
    <property type="protein sequence ID" value="KAL0367420.1"/>
    <property type="molecule type" value="Genomic_DNA"/>
</dbReference>
<proteinExistence type="predicted"/>
<gene>
    <name evidence="1" type="ORF">Sradi_3632100</name>
</gene>
<protein>
    <recommendedName>
        <fullName evidence="2">DUF4283 domain-containing protein</fullName>
    </recommendedName>
</protein>
<comment type="caution">
    <text evidence="1">The sequence shown here is derived from an EMBL/GenBank/DDBJ whole genome shotgun (WGS) entry which is preliminary data.</text>
</comment>
<dbReference type="InterPro" id="IPR040256">
    <property type="entry name" value="At4g02000-like"/>
</dbReference>
<evidence type="ECO:0008006" key="2">
    <source>
        <dbReference type="Google" id="ProtNLM"/>
    </source>
</evidence>
<organism evidence="1">
    <name type="scientific">Sesamum radiatum</name>
    <name type="common">Black benniseed</name>
    <dbReference type="NCBI Taxonomy" id="300843"/>
    <lineage>
        <taxon>Eukaryota</taxon>
        <taxon>Viridiplantae</taxon>
        <taxon>Streptophyta</taxon>
        <taxon>Embryophyta</taxon>
        <taxon>Tracheophyta</taxon>
        <taxon>Spermatophyta</taxon>
        <taxon>Magnoliopsida</taxon>
        <taxon>eudicotyledons</taxon>
        <taxon>Gunneridae</taxon>
        <taxon>Pentapetalae</taxon>
        <taxon>asterids</taxon>
        <taxon>lamiids</taxon>
        <taxon>Lamiales</taxon>
        <taxon>Pedaliaceae</taxon>
        <taxon>Sesamum</taxon>
    </lineage>
</organism>
<evidence type="ECO:0000313" key="1">
    <source>
        <dbReference type="EMBL" id="KAL0367420.1"/>
    </source>
</evidence>
<reference evidence="1" key="1">
    <citation type="submission" date="2020-06" db="EMBL/GenBank/DDBJ databases">
        <authorList>
            <person name="Li T."/>
            <person name="Hu X."/>
            <person name="Zhang T."/>
            <person name="Song X."/>
            <person name="Zhang H."/>
            <person name="Dai N."/>
            <person name="Sheng W."/>
            <person name="Hou X."/>
            <person name="Wei L."/>
        </authorList>
    </citation>
    <scope>NUCLEOTIDE SEQUENCE</scope>
    <source>
        <strain evidence="1">G02</strain>
        <tissue evidence="1">Leaf</tissue>
    </source>
</reference>
<name>A0AAW2QIQ8_SESRA</name>